<dbReference type="Proteomes" id="UP001234989">
    <property type="component" value="Chromosome 11"/>
</dbReference>
<evidence type="ECO:0000313" key="1">
    <source>
        <dbReference type="EMBL" id="WMV55248.1"/>
    </source>
</evidence>
<sequence>MQSCAKLGEVSLQVKEGIVLAHRISNKGIQVDQANIEVIENWSPFISVKSVRSFLGNVVFYRRFIKDFSKIMQPLCKLLEKETKFEFDDAFLKAFDGSKEKLISTPIIFHQIGDSRLKLCVMRVGWRLVWC</sequence>
<dbReference type="SUPFAM" id="SSF56672">
    <property type="entry name" value="DNA/RNA polymerases"/>
    <property type="match status" value="1"/>
</dbReference>
<dbReference type="PANTHER" id="PTHR37984:SF5">
    <property type="entry name" value="PROTEIN NYNRIN-LIKE"/>
    <property type="match status" value="1"/>
</dbReference>
<proteinExistence type="predicted"/>
<dbReference type="InterPro" id="IPR043502">
    <property type="entry name" value="DNA/RNA_pol_sf"/>
</dbReference>
<dbReference type="AlphaFoldDB" id="A0AAF0ZZF6"/>
<name>A0AAF0ZZF6_SOLVR</name>
<dbReference type="Gene3D" id="3.30.70.270">
    <property type="match status" value="1"/>
</dbReference>
<protein>
    <submittedName>
        <fullName evidence="1">Uncharacterized protein</fullName>
    </submittedName>
</protein>
<dbReference type="PANTHER" id="PTHR37984">
    <property type="entry name" value="PROTEIN CBG26694"/>
    <property type="match status" value="1"/>
</dbReference>
<dbReference type="InterPro" id="IPR050951">
    <property type="entry name" value="Retrovirus_Pol_polyprotein"/>
</dbReference>
<dbReference type="EMBL" id="CP133622">
    <property type="protein sequence ID" value="WMV55248.1"/>
    <property type="molecule type" value="Genomic_DNA"/>
</dbReference>
<organism evidence="1 2">
    <name type="scientific">Solanum verrucosum</name>
    <dbReference type="NCBI Taxonomy" id="315347"/>
    <lineage>
        <taxon>Eukaryota</taxon>
        <taxon>Viridiplantae</taxon>
        <taxon>Streptophyta</taxon>
        <taxon>Embryophyta</taxon>
        <taxon>Tracheophyta</taxon>
        <taxon>Spermatophyta</taxon>
        <taxon>Magnoliopsida</taxon>
        <taxon>eudicotyledons</taxon>
        <taxon>Gunneridae</taxon>
        <taxon>Pentapetalae</taxon>
        <taxon>asterids</taxon>
        <taxon>lamiids</taxon>
        <taxon>Solanales</taxon>
        <taxon>Solanaceae</taxon>
        <taxon>Solanoideae</taxon>
        <taxon>Solaneae</taxon>
        <taxon>Solanum</taxon>
    </lineage>
</organism>
<evidence type="ECO:0000313" key="2">
    <source>
        <dbReference type="Proteomes" id="UP001234989"/>
    </source>
</evidence>
<reference evidence="1" key="1">
    <citation type="submission" date="2023-08" db="EMBL/GenBank/DDBJ databases">
        <title>A de novo genome assembly of Solanum verrucosum Schlechtendal, a Mexican diploid species geographically isolated from the other diploid A-genome species in potato relatives.</title>
        <authorList>
            <person name="Hosaka K."/>
        </authorList>
    </citation>
    <scope>NUCLEOTIDE SEQUENCE</scope>
    <source>
        <tissue evidence="1">Young leaves</tissue>
    </source>
</reference>
<keyword evidence="2" id="KW-1185">Reference proteome</keyword>
<dbReference type="InterPro" id="IPR043128">
    <property type="entry name" value="Rev_trsase/Diguanyl_cyclase"/>
</dbReference>
<accession>A0AAF0ZZF6</accession>
<gene>
    <name evidence="1" type="ORF">MTR67_048633</name>
</gene>